<dbReference type="InterPro" id="IPR037682">
    <property type="entry name" value="TonB_C"/>
</dbReference>
<keyword evidence="4 6" id="KW-0472">Membrane</keyword>
<dbReference type="Gene3D" id="3.30.1150.10">
    <property type="match status" value="1"/>
</dbReference>
<dbReference type="EMBL" id="DXAQ01000143">
    <property type="protein sequence ID" value="HIZ90207.1"/>
    <property type="molecule type" value="Genomic_DNA"/>
</dbReference>
<reference evidence="8" key="2">
    <citation type="submission" date="2021-04" db="EMBL/GenBank/DDBJ databases">
        <authorList>
            <person name="Gilroy R."/>
        </authorList>
    </citation>
    <scope>NUCLEOTIDE SEQUENCE</scope>
    <source>
        <strain evidence="8">ChiW4-1371</strain>
    </source>
</reference>
<dbReference type="GO" id="GO:0016020">
    <property type="term" value="C:membrane"/>
    <property type="evidence" value="ECO:0007669"/>
    <property type="project" value="UniProtKB-SubCell"/>
</dbReference>
<dbReference type="PROSITE" id="PS52015">
    <property type="entry name" value="TONB_CTD"/>
    <property type="match status" value="1"/>
</dbReference>
<evidence type="ECO:0000256" key="4">
    <source>
        <dbReference type="ARBA" id="ARBA00023136"/>
    </source>
</evidence>
<keyword evidence="2 6" id="KW-0812">Transmembrane</keyword>
<feature type="domain" description="TonB C-terminal" evidence="7">
    <location>
        <begin position="131"/>
        <end position="218"/>
    </location>
</feature>
<name>A0A9D2GUF2_9BACT</name>
<dbReference type="Proteomes" id="UP000824176">
    <property type="component" value="Unassembled WGS sequence"/>
</dbReference>
<protein>
    <submittedName>
        <fullName evidence="8">Energy transducer TonB</fullName>
    </submittedName>
</protein>
<keyword evidence="3 6" id="KW-1133">Transmembrane helix</keyword>
<evidence type="ECO:0000256" key="5">
    <source>
        <dbReference type="SAM" id="Coils"/>
    </source>
</evidence>
<feature type="coiled-coil region" evidence="5">
    <location>
        <begin position="45"/>
        <end position="87"/>
    </location>
</feature>
<dbReference type="NCBIfam" id="TIGR01352">
    <property type="entry name" value="tonB_Cterm"/>
    <property type="match status" value="1"/>
</dbReference>
<keyword evidence="5" id="KW-0175">Coiled coil</keyword>
<organism evidence="8 9">
    <name type="scientific">Candidatus Mucispirillum faecigallinarum</name>
    <dbReference type="NCBI Taxonomy" id="2838699"/>
    <lineage>
        <taxon>Bacteria</taxon>
        <taxon>Pseudomonadati</taxon>
        <taxon>Deferribacterota</taxon>
        <taxon>Deferribacteres</taxon>
        <taxon>Deferribacterales</taxon>
        <taxon>Mucispirillaceae</taxon>
        <taxon>Mucispirillum</taxon>
    </lineage>
</organism>
<evidence type="ECO:0000259" key="7">
    <source>
        <dbReference type="PROSITE" id="PS52015"/>
    </source>
</evidence>
<accession>A0A9D2GUF2</accession>
<dbReference type="InterPro" id="IPR006260">
    <property type="entry name" value="TonB/TolA_C"/>
</dbReference>
<evidence type="ECO:0000256" key="3">
    <source>
        <dbReference type="ARBA" id="ARBA00022989"/>
    </source>
</evidence>
<proteinExistence type="predicted"/>
<evidence type="ECO:0000313" key="9">
    <source>
        <dbReference type="Proteomes" id="UP000824176"/>
    </source>
</evidence>
<comment type="caution">
    <text evidence="8">The sequence shown here is derived from an EMBL/GenBank/DDBJ whole genome shotgun (WGS) entry which is preliminary data.</text>
</comment>
<evidence type="ECO:0000313" key="8">
    <source>
        <dbReference type="EMBL" id="HIZ90207.1"/>
    </source>
</evidence>
<evidence type="ECO:0000256" key="2">
    <source>
        <dbReference type="ARBA" id="ARBA00022692"/>
    </source>
</evidence>
<sequence>MQWIRENSIIASTLLISLIFHSIFMFYNKQENIIKENIITFEIVHQTANTNISEKIEKNENTQQEKQEEVKEEIKKEEVKEEKAVKKAAVPKKQPVKKDVEKKKETKTNKDIVKSAGENKINNQAETYIKQNYAKIEQDIVSRIVYPPRAKKLGIEGSGYLIITIDKTGTIISVEAYDFPSKLLQDAALKAAKKAGSAAGHGMMTNIEIKVPVKFSLN</sequence>
<gene>
    <name evidence="8" type="ORF">H9804_09685</name>
</gene>
<dbReference type="SUPFAM" id="SSF74653">
    <property type="entry name" value="TolA/TonB C-terminal domain"/>
    <property type="match status" value="1"/>
</dbReference>
<reference evidence="8" key="1">
    <citation type="journal article" date="2021" name="PeerJ">
        <title>Extensive microbial diversity within the chicken gut microbiome revealed by metagenomics and culture.</title>
        <authorList>
            <person name="Gilroy R."/>
            <person name="Ravi A."/>
            <person name="Getino M."/>
            <person name="Pursley I."/>
            <person name="Horton D.L."/>
            <person name="Alikhan N.F."/>
            <person name="Baker D."/>
            <person name="Gharbi K."/>
            <person name="Hall N."/>
            <person name="Watson M."/>
            <person name="Adriaenssens E.M."/>
            <person name="Foster-Nyarko E."/>
            <person name="Jarju S."/>
            <person name="Secka A."/>
            <person name="Antonio M."/>
            <person name="Oren A."/>
            <person name="Chaudhuri R.R."/>
            <person name="La Ragione R."/>
            <person name="Hildebrand F."/>
            <person name="Pallen M.J."/>
        </authorList>
    </citation>
    <scope>NUCLEOTIDE SEQUENCE</scope>
    <source>
        <strain evidence="8">ChiW4-1371</strain>
    </source>
</reference>
<evidence type="ECO:0000256" key="6">
    <source>
        <dbReference type="SAM" id="Phobius"/>
    </source>
</evidence>
<dbReference type="AlphaFoldDB" id="A0A9D2GUF2"/>
<evidence type="ECO:0000256" key="1">
    <source>
        <dbReference type="ARBA" id="ARBA00004167"/>
    </source>
</evidence>
<dbReference type="Pfam" id="PF03544">
    <property type="entry name" value="TonB_C"/>
    <property type="match status" value="1"/>
</dbReference>
<dbReference type="GO" id="GO:0055085">
    <property type="term" value="P:transmembrane transport"/>
    <property type="evidence" value="ECO:0007669"/>
    <property type="project" value="InterPro"/>
</dbReference>
<feature type="transmembrane region" description="Helical" evidence="6">
    <location>
        <begin position="7"/>
        <end position="27"/>
    </location>
</feature>
<comment type="subcellular location">
    <subcellularLocation>
        <location evidence="1">Membrane</location>
        <topology evidence="1">Single-pass membrane protein</topology>
    </subcellularLocation>
</comment>